<dbReference type="EMBL" id="JADGJH010005605">
    <property type="protein sequence ID" value="KAJ3079962.1"/>
    <property type="molecule type" value="Genomic_DNA"/>
</dbReference>
<feature type="compositionally biased region" description="Polar residues" evidence="1">
    <location>
        <begin position="16"/>
        <end position="29"/>
    </location>
</feature>
<gene>
    <name evidence="2" type="ORF">HK100_010269</name>
</gene>
<evidence type="ECO:0000313" key="2">
    <source>
        <dbReference type="EMBL" id="KAJ3079962.1"/>
    </source>
</evidence>
<name>A0AAD5SM01_9FUNG</name>
<accession>A0AAD5SM01</accession>
<sequence>MRPTDEEELDKPVEYKSNQATESYEMQSDNSEEEMDLGFDSQVESGIEVDDDLDVEGLAEVIRMYGEKENLLKKFRQLAARENGPELEGQANQERQSEPWQQEHVQEGVELNQPERQLDNLENEKEAVPPPGIQYRVIDRQAYN</sequence>
<protein>
    <submittedName>
        <fullName evidence="2">Uncharacterized protein</fullName>
    </submittedName>
</protein>
<dbReference type="Proteomes" id="UP001211907">
    <property type="component" value="Unassembled WGS sequence"/>
</dbReference>
<organism evidence="2 3">
    <name type="scientific">Physocladia obscura</name>
    <dbReference type="NCBI Taxonomy" id="109957"/>
    <lineage>
        <taxon>Eukaryota</taxon>
        <taxon>Fungi</taxon>
        <taxon>Fungi incertae sedis</taxon>
        <taxon>Chytridiomycota</taxon>
        <taxon>Chytridiomycota incertae sedis</taxon>
        <taxon>Chytridiomycetes</taxon>
        <taxon>Chytridiales</taxon>
        <taxon>Chytriomycetaceae</taxon>
        <taxon>Physocladia</taxon>
    </lineage>
</organism>
<evidence type="ECO:0000256" key="1">
    <source>
        <dbReference type="SAM" id="MobiDB-lite"/>
    </source>
</evidence>
<keyword evidence="3" id="KW-1185">Reference proteome</keyword>
<evidence type="ECO:0000313" key="3">
    <source>
        <dbReference type="Proteomes" id="UP001211907"/>
    </source>
</evidence>
<feature type="region of interest" description="Disordered" evidence="1">
    <location>
        <begin position="1"/>
        <end position="36"/>
    </location>
</feature>
<reference evidence="2" key="1">
    <citation type="submission" date="2020-05" db="EMBL/GenBank/DDBJ databases">
        <title>Phylogenomic resolution of chytrid fungi.</title>
        <authorList>
            <person name="Stajich J.E."/>
            <person name="Amses K."/>
            <person name="Simmons R."/>
            <person name="Seto K."/>
            <person name="Myers J."/>
            <person name="Bonds A."/>
            <person name="Quandt C.A."/>
            <person name="Barry K."/>
            <person name="Liu P."/>
            <person name="Grigoriev I."/>
            <person name="Longcore J.E."/>
            <person name="James T.Y."/>
        </authorList>
    </citation>
    <scope>NUCLEOTIDE SEQUENCE</scope>
    <source>
        <strain evidence="2">JEL0513</strain>
    </source>
</reference>
<feature type="compositionally biased region" description="Basic and acidic residues" evidence="1">
    <location>
        <begin position="116"/>
        <end position="127"/>
    </location>
</feature>
<feature type="compositionally biased region" description="Polar residues" evidence="1">
    <location>
        <begin position="90"/>
        <end position="100"/>
    </location>
</feature>
<dbReference type="AlphaFoldDB" id="A0AAD5SM01"/>
<comment type="caution">
    <text evidence="2">The sequence shown here is derived from an EMBL/GenBank/DDBJ whole genome shotgun (WGS) entry which is preliminary data.</text>
</comment>
<proteinExistence type="predicted"/>
<feature type="region of interest" description="Disordered" evidence="1">
    <location>
        <begin position="83"/>
        <end position="144"/>
    </location>
</feature>